<dbReference type="InterPro" id="IPR037036">
    <property type="entry name" value="PDED_dom_sf"/>
</dbReference>
<sequence length="147" mass="16879">MAPTSEDILAGFQINWMILRDLDTAEILWHGNEDYSECEKELVIKVPKKVLVSRAISREMNFSSIEAWDKLKLVQTVLYKGVIMEEMYFEYGPVTGNCKHTWRSMVEAAPEVKLMTADILSGNVVIATKFFNEDSLVTTSKMRLFYV</sequence>
<dbReference type="PANTHER" id="PTHR12976">
    <property type="entry name" value="RETINAL ROD RHODOPSIN-SENSITIVE CGMP 3',5'-CYCLIC PHOSPHODIESTERASE DELTA-SUBUNIT"/>
    <property type="match status" value="1"/>
</dbReference>
<evidence type="ECO:0000313" key="3">
    <source>
        <dbReference type="EMBL" id="JAT33717.1"/>
    </source>
</evidence>
<evidence type="ECO:0000259" key="2">
    <source>
        <dbReference type="Pfam" id="PF05351"/>
    </source>
</evidence>
<protein>
    <recommendedName>
        <fullName evidence="2">GMP phosphodiesterase delta subunit domain-containing protein</fullName>
    </recommendedName>
</protein>
<organism evidence="3">
    <name type="scientific">Graphocephala atropunctata</name>
    <dbReference type="NCBI Taxonomy" id="36148"/>
    <lineage>
        <taxon>Eukaryota</taxon>
        <taxon>Metazoa</taxon>
        <taxon>Ecdysozoa</taxon>
        <taxon>Arthropoda</taxon>
        <taxon>Hexapoda</taxon>
        <taxon>Insecta</taxon>
        <taxon>Pterygota</taxon>
        <taxon>Neoptera</taxon>
        <taxon>Paraneoptera</taxon>
        <taxon>Hemiptera</taxon>
        <taxon>Auchenorrhyncha</taxon>
        <taxon>Membracoidea</taxon>
        <taxon>Cicadellidae</taxon>
        <taxon>Cicadellinae</taxon>
        <taxon>Cicadellini</taxon>
        <taxon>Graphocephala</taxon>
    </lineage>
</organism>
<name>A0A1B6MCR8_9HEMI</name>
<dbReference type="InterPro" id="IPR008015">
    <property type="entry name" value="PDED_dom"/>
</dbReference>
<dbReference type="GO" id="GO:0005737">
    <property type="term" value="C:cytoplasm"/>
    <property type="evidence" value="ECO:0007669"/>
    <property type="project" value="TreeGrafter"/>
</dbReference>
<comment type="similarity">
    <text evidence="1">Belongs to the PDE6D/unc-119 family.</text>
</comment>
<dbReference type="InterPro" id="IPR014756">
    <property type="entry name" value="Ig_E-set"/>
</dbReference>
<feature type="domain" description="GMP phosphodiesterase delta subunit" evidence="2">
    <location>
        <begin position="6"/>
        <end position="146"/>
    </location>
</feature>
<evidence type="ECO:0000256" key="1">
    <source>
        <dbReference type="ARBA" id="ARBA00008102"/>
    </source>
</evidence>
<gene>
    <name evidence="3" type="ORF">g.19124</name>
</gene>
<accession>A0A1B6MCR8</accession>
<dbReference type="PANTHER" id="PTHR12976:SF0">
    <property type="entry name" value="RETINAL ROD RHODOPSIN-SENSITIVE CGMP 3',5'-CYCLIC PHOSPHODIESTERASE SUBUNIT DELTA"/>
    <property type="match status" value="1"/>
</dbReference>
<proteinExistence type="inferred from homology"/>
<dbReference type="Pfam" id="PF05351">
    <property type="entry name" value="GMP_PDE_delta"/>
    <property type="match status" value="1"/>
</dbReference>
<dbReference type="SUPFAM" id="SSF81296">
    <property type="entry name" value="E set domains"/>
    <property type="match status" value="1"/>
</dbReference>
<dbReference type="AlphaFoldDB" id="A0A1B6MCR8"/>
<dbReference type="EMBL" id="GEBQ01006260">
    <property type="protein sequence ID" value="JAT33717.1"/>
    <property type="molecule type" value="Transcribed_RNA"/>
</dbReference>
<dbReference type="Gene3D" id="2.70.50.40">
    <property type="entry name" value="GMP phosphodiesterase, delta subunit"/>
    <property type="match status" value="1"/>
</dbReference>
<reference evidence="3" key="1">
    <citation type="submission" date="2015-11" db="EMBL/GenBank/DDBJ databases">
        <title>De novo transcriptome assembly of four potential Pierce s Disease insect vectors from Arizona vineyards.</title>
        <authorList>
            <person name="Tassone E.E."/>
        </authorList>
    </citation>
    <scope>NUCLEOTIDE SEQUENCE</scope>
</reference>